<sequence>MSQNSPRLDLPFLQPSQAQKHVTHNEALRALDLIVQLSVASTNASVPPAVPEQGEIHALGANPTGDWAAQPGALAAWLDDAWHFVTPGIGWRAWDEQANRLKIWDGADWSEPQVATQNLDGLGIATGYDSTNRLSVRSPATLLSHDGAGHQLKINKAAAGDTASLLFQSNWVGHAEMGLSGNTGFSIKVSADGGSWTEALSFDPATGTASGSAIQNDAEDITAGRLMRADYGYCPGNLLGSVSETAGVPTGAVVERGSTANGEYVRFADGTQICTGVLTATDCVNAEGSLYSSAETAWSFPAAFASGTSPSVGGSGGATSRFIGLGAATETQVPFKVLSASSDTSSLSPTVIATGRWF</sequence>
<evidence type="ECO:0008006" key="3">
    <source>
        <dbReference type="Google" id="ProtNLM"/>
    </source>
</evidence>
<accession>A0A521F635</accession>
<evidence type="ECO:0000313" key="2">
    <source>
        <dbReference type="Proteomes" id="UP000319555"/>
    </source>
</evidence>
<dbReference type="InterPro" id="IPR021251">
    <property type="entry name" value="DUF2793"/>
</dbReference>
<dbReference type="AlphaFoldDB" id="A0A521F635"/>
<name>A0A521F635_9RHOB</name>
<gene>
    <name evidence="1" type="ORF">SAMN06265380_11717</name>
</gene>
<dbReference type="Pfam" id="PF10983">
    <property type="entry name" value="DUF2793"/>
    <property type="match status" value="1"/>
</dbReference>
<keyword evidence="2" id="KW-1185">Reference proteome</keyword>
<dbReference type="RefSeq" id="WP_142639842.1">
    <property type="nucleotide sequence ID" value="NZ_FXTE01000017.1"/>
</dbReference>
<dbReference type="Proteomes" id="UP000319555">
    <property type="component" value="Unassembled WGS sequence"/>
</dbReference>
<dbReference type="OrthoDB" id="564699at2"/>
<evidence type="ECO:0000313" key="1">
    <source>
        <dbReference type="EMBL" id="SMO91593.1"/>
    </source>
</evidence>
<proteinExistence type="predicted"/>
<organism evidence="1 2">
    <name type="scientific">Ruegeria faecimaris</name>
    <dbReference type="NCBI Taxonomy" id="686389"/>
    <lineage>
        <taxon>Bacteria</taxon>
        <taxon>Pseudomonadati</taxon>
        <taxon>Pseudomonadota</taxon>
        <taxon>Alphaproteobacteria</taxon>
        <taxon>Rhodobacterales</taxon>
        <taxon>Roseobacteraceae</taxon>
        <taxon>Ruegeria</taxon>
    </lineage>
</organism>
<reference evidence="1 2" key="1">
    <citation type="submission" date="2017-05" db="EMBL/GenBank/DDBJ databases">
        <authorList>
            <person name="Varghese N."/>
            <person name="Submissions S."/>
        </authorList>
    </citation>
    <scope>NUCLEOTIDE SEQUENCE [LARGE SCALE GENOMIC DNA]</scope>
    <source>
        <strain evidence="1 2">DSM 28009</strain>
    </source>
</reference>
<dbReference type="EMBL" id="FXTE01000017">
    <property type="protein sequence ID" value="SMO91593.1"/>
    <property type="molecule type" value="Genomic_DNA"/>
</dbReference>
<protein>
    <recommendedName>
        <fullName evidence="3">DUF2793 domain-containing protein</fullName>
    </recommendedName>
</protein>